<gene>
    <name evidence="1" type="ORF">VNI00_006064</name>
</gene>
<evidence type="ECO:0000313" key="2">
    <source>
        <dbReference type="Proteomes" id="UP001383192"/>
    </source>
</evidence>
<dbReference type="Proteomes" id="UP001383192">
    <property type="component" value="Unassembled WGS sequence"/>
</dbReference>
<accession>A0AAW0DH11</accession>
<proteinExistence type="predicted"/>
<organism evidence="1 2">
    <name type="scientific">Paramarasmius palmivorus</name>
    <dbReference type="NCBI Taxonomy" id="297713"/>
    <lineage>
        <taxon>Eukaryota</taxon>
        <taxon>Fungi</taxon>
        <taxon>Dikarya</taxon>
        <taxon>Basidiomycota</taxon>
        <taxon>Agaricomycotina</taxon>
        <taxon>Agaricomycetes</taxon>
        <taxon>Agaricomycetidae</taxon>
        <taxon>Agaricales</taxon>
        <taxon>Marasmiineae</taxon>
        <taxon>Marasmiaceae</taxon>
        <taxon>Paramarasmius</taxon>
    </lineage>
</organism>
<dbReference type="EMBL" id="JAYKXP010000017">
    <property type="protein sequence ID" value="KAK7049456.1"/>
    <property type="molecule type" value="Genomic_DNA"/>
</dbReference>
<sequence length="213" mass="23737">MATNVSLVVSAFQNPRVSRECFLGVLHNVQDDTIYEGQSLLEILAIAMKYTSVLTALAFAATVFAQKATIGEPYPWDTIRAGQVFDVRVDAPDAADPNSNVQHLHLTIAVKACQYPQAPDEPCYTNDNDAGYTLYDGEYQPVHDSFEPNLPPHETFWVWIPKDYPLRGNALIQTTHVVAINVSEFSLLQMKSLTGTKHRVTRIIRSLTTMALK</sequence>
<evidence type="ECO:0000313" key="1">
    <source>
        <dbReference type="EMBL" id="KAK7049456.1"/>
    </source>
</evidence>
<comment type="caution">
    <text evidence="1">The sequence shown here is derived from an EMBL/GenBank/DDBJ whole genome shotgun (WGS) entry which is preliminary data.</text>
</comment>
<dbReference type="AlphaFoldDB" id="A0AAW0DH11"/>
<name>A0AAW0DH11_9AGAR</name>
<protein>
    <submittedName>
        <fullName evidence="1">Uncharacterized protein</fullName>
    </submittedName>
</protein>
<keyword evidence="2" id="KW-1185">Reference proteome</keyword>
<reference evidence="1 2" key="1">
    <citation type="submission" date="2024-01" db="EMBL/GenBank/DDBJ databases">
        <title>A draft genome for a cacao thread blight-causing isolate of Paramarasmius palmivorus.</title>
        <authorList>
            <person name="Baruah I.K."/>
            <person name="Bukari Y."/>
            <person name="Amoako-Attah I."/>
            <person name="Meinhardt L.W."/>
            <person name="Bailey B.A."/>
            <person name="Cohen S.P."/>
        </authorList>
    </citation>
    <scope>NUCLEOTIDE SEQUENCE [LARGE SCALE GENOMIC DNA]</scope>
    <source>
        <strain evidence="1 2">GH-12</strain>
    </source>
</reference>